<dbReference type="EMBL" id="CASHTH010002029">
    <property type="protein sequence ID" value="CAI8023731.1"/>
    <property type="molecule type" value="Genomic_DNA"/>
</dbReference>
<organism evidence="1 2">
    <name type="scientific">Geodia barretti</name>
    <name type="common">Barrett's horny sponge</name>
    <dbReference type="NCBI Taxonomy" id="519541"/>
    <lineage>
        <taxon>Eukaryota</taxon>
        <taxon>Metazoa</taxon>
        <taxon>Porifera</taxon>
        <taxon>Demospongiae</taxon>
        <taxon>Heteroscleromorpha</taxon>
        <taxon>Tetractinellida</taxon>
        <taxon>Astrophorina</taxon>
        <taxon>Geodiidae</taxon>
        <taxon>Geodia</taxon>
    </lineage>
</organism>
<comment type="caution">
    <text evidence="1">The sequence shown here is derived from an EMBL/GenBank/DDBJ whole genome shotgun (WGS) entry which is preliminary data.</text>
</comment>
<gene>
    <name evidence="1" type="ORF">GBAR_LOCUS13839</name>
</gene>
<dbReference type="AlphaFoldDB" id="A0AA35S7U4"/>
<evidence type="ECO:0000313" key="1">
    <source>
        <dbReference type="EMBL" id="CAI8023731.1"/>
    </source>
</evidence>
<keyword evidence="2" id="KW-1185">Reference proteome</keyword>
<proteinExistence type="predicted"/>
<reference evidence="1" key="1">
    <citation type="submission" date="2023-03" db="EMBL/GenBank/DDBJ databases">
        <authorList>
            <person name="Steffen K."/>
            <person name="Cardenas P."/>
        </authorList>
    </citation>
    <scope>NUCLEOTIDE SEQUENCE</scope>
</reference>
<dbReference type="Proteomes" id="UP001174909">
    <property type="component" value="Unassembled WGS sequence"/>
</dbReference>
<name>A0AA35S7U4_GEOBA</name>
<sequence>MCGSEVERKMKTKVVQTFTIDVPLSLTSCSGRDRHSCSGRDRQCVVVKWRGR</sequence>
<evidence type="ECO:0000313" key="2">
    <source>
        <dbReference type="Proteomes" id="UP001174909"/>
    </source>
</evidence>
<accession>A0AA35S7U4</accession>
<protein>
    <submittedName>
        <fullName evidence="1">Uncharacterized protein</fullName>
    </submittedName>
</protein>